<evidence type="ECO:0000256" key="7">
    <source>
        <dbReference type="ARBA" id="ARBA00023306"/>
    </source>
</evidence>
<evidence type="ECO:0000256" key="6">
    <source>
        <dbReference type="ARBA" id="ARBA00023210"/>
    </source>
</evidence>
<keyword evidence="6 8" id="KW-0717">Septation</keyword>
<dbReference type="InterPro" id="IPR010379">
    <property type="entry name" value="EzrA"/>
</dbReference>
<reference evidence="9 10" key="1">
    <citation type="submission" date="2012-09" db="EMBL/GenBank/DDBJ databases">
        <title>Genome Sequence of Bacillus sp. DW5-4.</title>
        <authorList>
            <person name="Lai Q."/>
            <person name="Liu Y."/>
            <person name="Shao Z."/>
        </authorList>
    </citation>
    <scope>NUCLEOTIDE SEQUENCE [LARGE SCALE GENOMIC DNA]</scope>
    <source>
        <strain evidence="9 10">DW5-4</strain>
    </source>
</reference>
<accession>A0A081LBT7</accession>
<keyword evidence="3 8" id="KW-1133">Transmembrane helix</keyword>
<feature type="coiled-coil region" evidence="8">
    <location>
        <begin position="249"/>
        <end position="276"/>
    </location>
</feature>
<dbReference type="Proteomes" id="UP000028091">
    <property type="component" value="Unassembled WGS sequence"/>
</dbReference>
<dbReference type="Pfam" id="PF06160">
    <property type="entry name" value="EzrA"/>
    <property type="match status" value="1"/>
</dbReference>
<evidence type="ECO:0000256" key="8">
    <source>
        <dbReference type="HAMAP-Rule" id="MF_00728"/>
    </source>
</evidence>
<keyword evidence="5 8" id="KW-0472">Membrane</keyword>
<dbReference type="RefSeq" id="WP_034321060.1">
    <property type="nucleotide sequence ID" value="NZ_JOTP01000008.1"/>
</dbReference>
<feature type="topological domain" description="Cytoplasmic" evidence="8">
    <location>
        <begin position="22"/>
        <end position="567"/>
    </location>
</feature>
<comment type="function">
    <text evidence="8">Negative regulator of FtsZ ring formation; modulates the frequency and position of FtsZ ring formation. Inhibits FtsZ ring formation at polar sites. Interacts either with FtsZ or with one of its binding partners to promote depolymerization.</text>
</comment>
<evidence type="ECO:0000313" key="9">
    <source>
        <dbReference type="EMBL" id="KEP26713.1"/>
    </source>
</evidence>
<proteinExistence type="inferred from homology"/>
<evidence type="ECO:0000256" key="4">
    <source>
        <dbReference type="ARBA" id="ARBA00023054"/>
    </source>
</evidence>
<dbReference type="eggNOG" id="COG4477">
    <property type="taxonomic scope" value="Bacteria"/>
</dbReference>
<dbReference type="NCBIfam" id="NF003413">
    <property type="entry name" value="PRK04778.1-7"/>
    <property type="match status" value="1"/>
</dbReference>
<feature type="coiled-coil region" evidence="8">
    <location>
        <begin position="133"/>
        <end position="185"/>
    </location>
</feature>
<dbReference type="HAMAP" id="MF_00728">
    <property type="entry name" value="EzrA"/>
    <property type="match status" value="1"/>
</dbReference>
<sequence>MELIIGLIVILLALFSVGYFLRKNIYKEIDRLEAWKIEILNRSIVEEISKIKHLKMTGETEQFFERWRAEWDDIVTAHLPKVEELLYDAEEYSDKYRFSKAKQVLAHIGNLLTAADSNIEDILKEIADLVTSEEQNRKDIEKVKEQYQTVRKNLLAYSHLYGTLYDKMEQDLDEAWEGIKQYEEETENGNYMKARKILLEQDRRLDQLQMYINDVPKLIADCKQTVPGQLTKLKDGYKEMTDKGYKLEHIQMTKELENLNKQLTRAEKLLIDELNLDEASSILQMIDDAIQTLYDQLEAEVEAGQEIKSKMPELTEAFEKLEQDHTQTKAETALVKESYKLTAGELDQQKAFEKRLEEIEKLMKQIREKLDRDHVAYSLLMDEINQLETFIEDAKALHETFKDHLQSLRKEELQARETLAELKTMLTDTVRQLHKSNIPGVPADIKDRAEKAQEMIQQVHEQLENLPLNMPAVNQQLKEASETVKSVTHETQEMLSKVDQIERIIQYGNRFRSQNHILSEQLKEAERRFYAYDYNGSFDVAASAVEKASPGSVQKLLAQQEKEYQHQ</sequence>
<dbReference type="AlphaFoldDB" id="A0A081LBT7"/>
<keyword evidence="10" id="KW-1185">Reference proteome</keyword>
<dbReference type="GO" id="GO:0005940">
    <property type="term" value="C:septin ring"/>
    <property type="evidence" value="ECO:0007669"/>
    <property type="project" value="InterPro"/>
</dbReference>
<dbReference type="GO" id="GO:0000917">
    <property type="term" value="P:division septum assembly"/>
    <property type="evidence" value="ECO:0007669"/>
    <property type="project" value="UniProtKB-KW"/>
</dbReference>
<keyword evidence="7 8" id="KW-0131">Cell cycle</keyword>
<organism evidence="9 10">
    <name type="scientific">Bacillus zhangzhouensis</name>
    <dbReference type="NCBI Taxonomy" id="1178540"/>
    <lineage>
        <taxon>Bacteria</taxon>
        <taxon>Bacillati</taxon>
        <taxon>Bacillota</taxon>
        <taxon>Bacilli</taxon>
        <taxon>Bacillales</taxon>
        <taxon>Bacillaceae</taxon>
        <taxon>Bacillus</taxon>
    </lineage>
</organism>
<evidence type="ECO:0000256" key="2">
    <source>
        <dbReference type="ARBA" id="ARBA00022692"/>
    </source>
</evidence>
<dbReference type="GO" id="GO:0005886">
    <property type="term" value="C:plasma membrane"/>
    <property type="evidence" value="ECO:0007669"/>
    <property type="project" value="UniProtKB-SubCell"/>
</dbReference>
<gene>
    <name evidence="8" type="primary">ezrA</name>
    <name evidence="9" type="ORF">BA70_19225</name>
</gene>
<name>A0A081LBT7_9BACI</name>
<feature type="coiled-coil region" evidence="8">
    <location>
        <begin position="311"/>
        <end position="466"/>
    </location>
</feature>
<keyword evidence="1 8" id="KW-0132">Cell division</keyword>
<comment type="caution">
    <text evidence="9">The sequence shown here is derived from an EMBL/GenBank/DDBJ whole genome shotgun (WGS) entry which is preliminary data.</text>
</comment>
<keyword evidence="4 8" id="KW-0175">Coiled coil</keyword>
<keyword evidence="8" id="KW-1003">Cell membrane</keyword>
<evidence type="ECO:0000256" key="5">
    <source>
        <dbReference type="ARBA" id="ARBA00023136"/>
    </source>
</evidence>
<evidence type="ECO:0000256" key="3">
    <source>
        <dbReference type="ARBA" id="ARBA00022989"/>
    </source>
</evidence>
<dbReference type="OrthoDB" id="1654473at2"/>
<evidence type="ECO:0000313" key="10">
    <source>
        <dbReference type="Proteomes" id="UP000028091"/>
    </source>
</evidence>
<feature type="topological domain" description="Extracellular" evidence="8">
    <location>
        <begin position="1"/>
        <end position="2"/>
    </location>
</feature>
<protein>
    <recommendedName>
        <fullName evidence="8">Septation ring formation regulator EzrA</fullName>
    </recommendedName>
</protein>
<dbReference type="GO" id="GO:0000921">
    <property type="term" value="P:septin ring assembly"/>
    <property type="evidence" value="ECO:0007669"/>
    <property type="project" value="InterPro"/>
</dbReference>
<comment type="similarity">
    <text evidence="8">Belongs to the EzrA family.</text>
</comment>
<dbReference type="EMBL" id="JOTP01000008">
    <property type="protein sequence ID" value="KEP26713.1"/>
    <property type="molecule type" value="Genomic_DNA"/>
</dbReference>
<evidence type="ECO:0000256" key="1">
    <source>
        <dbReference type="ARBA" id="ARBA00022618"/>
    </source>
</evidence>
<keyword evidence="2 8" id="KW-0812">Transmembrane</keyword>
<comment type="subcellular location">
    <subcellularLocation>
        <location evidence="8">Cell membrane</location>
        <topology evidence="8">Single-pass membrane protein</topology>
    </subcellularLocation>
    <text evidence="8">Colocalized with FtsZ to the nascent septal site.</text>
</comment>